<accession>A0A0B7K8D4</accession>
<name>A0A0B7K8D4_BIOOC</name>
<evidence type="ECO:0000313" key="1">
    <source>
        <dbReference type="EMBL" id="CEO50981.1"/>
    </source>
</evidence>
<proteinExistence type="predicted"/>
<protein>
    <submittedName>
        <fullName evidence="1">Uncharacterized protein</fullName>
    </submittedName>
</protein>
<reference evidence="1" key="1">
    <citation type="submission" date="2015-01" db="EMBL/GenBank/DDBJ databases">
        <authorList>
            <person name="Durling Mikael"/>
        </authorList>
    </citation>
    <scope>NUCLEOTIDE SEQUENCE</scope>
</reference>
<dbReference type="AlphaFoldDB" id="A0A0B7K8D4"/>
<dbReference type="EMBL" id="CDPU01000021">
    <property type="protein sequence ID" value="CEO50981.1"/>
    <property type="molecule type" value="Genomic_DNA"/>
</dbReference>
<gene>
    <name evidence="1" type="ORF">BN869_000007039_1</name>
</gene>
<sequence>MEPTLKLPKVAHRQPIIVGLNAIVGSKLYIVPVDEGTTVWVTWQVEWLCIERGIESSADYSSRTRPRRASSDLRRLLIDGFEALCVHDGVLEQDVVGAV</sequence>
<organism evidence="1">
    <name type="scientific">Bionectria ochroleuca</name>
    <name type="common">Gliocladium roseum</name>
    <dbReference type="NCBI Taxonomy" id="29856"/>
    <lineage>
        <taxon>Eukaryota</taxon>
        <taxon>Fungi</taxon>
        <taxon>Dikarya</taxon>
        <taxon>Ascomycota</taxon>
        <taxon>Pezizomycotina</taxon>
        <taxon>Sordariomycetes</taxon>
        <taxon>Hypocreomycetidae</taxon>
        <taxon>Hypocreales</taxon>
        <taxon>Bionectriaceae</taxon>
        <taxon>Clonostachys</taxon>
    </lineage>
</organism>